<feature type="region of interest" description="Disordered" evidence="7">
    <location>
        <begin position="189"/>
        <end position="212"/>
    </location>
</feature>
<dbReference type="GO" id="GO:0003735">
    <property type="term" value="F:structural constituent of ribosome"/>
    <property type="evidence" value="ECO:0007669"/>
    <property type="project" value="InterPro"/>
</dbReference>
<dbReference type="GO" id="GO:0003723">
    <property type="term" value="F:RNA binding"/>
    <property type="evidence" value="ECO:0007669"/>
    <property type="project" value="TreeGrafter"/>
</dbReference>
<dbReference type="FunFam" id="1.20.5.110:FF:000003">
    <property type="entry name" value="60S ribosomal protein L13"/>
    <property type="match status" value="1"/>
</dbReference>
<proteinExistence type="inferred from homology"/>
<sequence length="212" mass="24519">MKGNQMIPNAHFHKWWQRFVRTWFNQPARKYRRRQNRIKKAKAAFPRPAAGALRPIIRCPSIRYHTKLRTGRGFSLAELKAAGLTSGFARTVGISVDRRRRNKSVESRQQNVQRLKEYQNKLILFPIHENRKLRKGEATEEERKLATQLTGPVMPLVKPKPVIEFRAIKEDEKKFSAFNALHCARVAARTAGQRAKKAKEAQEAQENAPSKK</sequence>
<protein>
    <recommendedName>
        <fullName evidence="6">60S ribosomal protein L13</fullName>
    </recommendedName>
</protein>
<dbReference type="PROSITE" id="PS01104">
    <property type="entry name" value="RIBOSOMAL_L13E"/>
    <property type="match status" value="1"/>
</dbReference>
<dbReference type="InterPro" id="IPR001380">
    <property type="entry name" value="Ribosomal_eL13"/>
</dbReference>
<evidence type="ECO:0000256" key="1">
    <source>
        <dbReference type="ARBA" id="ARBA00005640"/>
    </source>
</evidence>
<evidence type="ECO:0000313" key="9">
    <source>
        <dbReference type="Proteomes" id="UP000183832"/>
    </source>
</evidence>
<dbReference type="OrthoDB" id="10264538at2759"/>
<keyword evidence="9" id="KW-1185">Reference proteome</keyword>
<evidence type="ECO:0000256" key="7">
    <source>
        <dbReference type="SAM" id="MobiDB-lite"/>
    </source>
</evidence>
<dbReference type="PANTHER" id="PTHR11722">
    <property type="entry name" value="60S RIBOSOMAL PROTEIN L13"/>
    <property type="match status" value="1"/>
</dbReference>
<evidence type="ECO:0000313" key="8">
    <source>
        <dbReference type="EMBL" id="CRL03320.1"/>
    </source>
</evidence>
<comment type="function">
    <text evidence="4">Component of the ribosome, a large ribonucleoprotein complex responsible for the synthesis of proteins in the cell. The small ribosomal subunit (SSU) binds messenger RNAs (mRNAs) and translates the encoded message by selecting cognate aminoacyl-transfer RNA (tRNA) molecules. The large subunit (LSU) contains the ribosomal catalytic site termed the peptidyl transferase center (PTC), which catalyzes the formation of peptide bonds, thereby polymerizing the amino acids delivered by tRNAs into a polypeptide chain. The nascent polypeptides leave the ribosome through a tunnel in the LSU and interact with protein factors that function in enzymatic processing, targeting, and the membrane insertion of nascent chains at the exit of the ribosomal tunnel. As part of the LSU, it is probably required for its formation and the maturation of rRNAs.</text>
</comment>
<dbReference type="PANTHER" id="PTHR11722:SF0">
    <property type="entry name" value="LARGE RIBOSOMAL SUBUNIT PROTEIN EL13"/>
    <property type="match status" value="1"/>
</dbReference>
<evidence type="ECO:0000256" key="2">
    <source>
        <dbReference type="ARBA" id="ARBA00022980"/>
    </source>
</evidence>
<dbReference type="GO" id="GO:0006412">
    <property type="term" value="P:translation"/>
    <property type="evidence" value="ECO:0007669"/>
    <property type="project" value="InterPro"/>
</dbReference>
<dbReference type="AlphaFoldDB" id="A0A1J1IT80"/>
<evidence type="ECO:0000256" key="4">
    <source>
        <dbReference type="ARBA" id="ARBA00058367"/>
    </source>
</evidence>
<comment type="similarity">
    <text evidence="1 6">Belongs to the eukaryotic ribosomal protein eL13 family.</text>
</comment>
<accession>A0A1J1IT80</accession>
<dbReference type="GO" id="GO:0022625">
    <property type="term" value="C:cytosolic large ribosomal subunit"/>
    <property type="evidence" value="ECO:0007669"/>
    <property type="project" value="TreeGrafter"/>
</dbReference>
<gene>
    <name evidence="8" type="ORF">CLUMA_CG016318</name>
</gene>
<comment type="subunit">
    <text evidence="5">Component of the 60S large ribosomal subunit (LSU).</text>
</comment>
<dbReference type="Gene3D" id="1.20.5.110">
    <property type="match status" value="1"/>
</dbReference>
<organism evidence="8 9">
    <name type="scientific">Clunio marinus</name>
    <dbReference type="NCBI Taxonomy" id="568069"/>
    <lineage>
        <taxon>Eukaryota</taxon>
        <taxon>Metazoa</taxon>
        <taxon>Ecdysozoa</taxon>
        <taxon>Arthropoda</taxon>
        <taxon>Hexapoda</taxon>
        <taxon>Insecta</taxon>
        <taxon>Pterygota</taxon>
        <taxon>Neoptera</taxon>
        <taxon>Endopterygota</taxon>
        <taxon>Diptera</taxon>
        <taxon>Nematocera</taxon>
        <taxon>Chironomoidea</taxon>
        <taxon>Chironomidae</taxon>
        <taxon>Clunio</taxon>
    </lineage>
</organism>
<dbReference type="STRING" id="568069.A0A1J1IT80"/>
<dbReference type="Proteomes" id="UP000183832">
    <property type="component" value="Unassembled WGS sequence"/>
</dbReference>
<evidence type="ECO:0000256" key="5">
    <source>
        <dbReference type="ARBA" id="ARBA00065437"/>
    </source>
</evidence>
<dbReference type="Pfam" id="PF01294">
    <property type="entry name" value="Ribosomal_L13e"/>
    <property type="match status" value="1"/>
</dbReference>
<evidence type="ECO:0000256" key="6">
    <source>
        <dbReference type="RuleBase" id="RU000572"/>
    </source>
</evidence>
<name>A0A1J1IT80_9DIPT</name>
<evidence type="ECO:0000256" key="3">
    <source>
        <dbReference type="ARBA" id="ARBA00023274"/>
    </source>
</evidence>
<dbReference type="InterPro" id="IPR018256">
    <property type="entry name" value="Ribosomal_eL13_CS"/>
</dbReference>
<keyword evidence="3 6" id="KW-0687">Ribonucleoprotein</keyword>
<dbReference type="EMBL" id="CVRI01000059">
    <property type="protein sequence ID" value="CRL03320.1"/>
    <property type="molecule type" value="Genomic_DNA"/>
</dbReference>
<dbReference type="HAMAP" id="MF_00499">
    <property type="entry name" value="Ribosomal_eL13"/>
    <property type="match status" value="1"/>
</dbReference>
<reference evidence="8 9" key="1">
    <citation type="submission" date="2015-04" db="EMBL/GenBank/DDBJ databases">
        <authorList>
            <person name="Syromyatnikov M.Y."/>
            <person name="Popov V.N."/>
        </authorList>
    </citation>
    <scope>NUCLEOTIDE SEQUENCE [LARGE SCALE GENOMIC DNA]</scope>
</reference>
<keyword evidence="2 6" id="KW-0689">Ribosomal protein</keyword>